<dbReference type="SMART" id="SM00066">
    <property type="entry name" value="GAL4"/>
    <property type="match status" value="1"/>
</dbReference>
<keyword evidence="1" id="KW-0479">Metal-binding</keyword>
<keyword evidence="2" id="KW-0805">Transcription regulation</keyword>
<evidence type="ECO:0000256" key="2">
    <source>
        <dbReference type="ARBA" id="ARBA00023015"/>
    </source>
</evidence>
<keyword evidence="4" id="KW-0804">Transcription</keyword>
<dbReference type="GO" id="GO:0008270">
    <property type="term" value="F:zinc ion binding"/>
    <property type="evidence" value="ECO:0007669"/>
    <property type="project" value="InterPro"/>
</dbReference>
<evidence type="ECO:0000256" key="3">
    <source>
        <dbReference type="ARBA" id="ARBA00023125"/>
    </source>
</evidence>
<evidence type="ECO:0000256" key="1">
    <source>
        <dbReference type="ARBA" id="ARBA00022723"/>
    </source>
</evidence>
<feature type="compositionally biased region" description="Low complexity" evidence="6">
    <location>
        <begin position="1"/>
        <end position="17"/>
    </location>
</feature>
<dbReference type="SUPFAM" id="SSF57701">
    <property type="entry name" value="Zn2/Cys6 DNA-binding domain"/>
    <property type="match status" value="1"/>
</dbReference>
<keyword evidence="3" id="KW-0238">DNA-binding</keyword>
<dbReference type="CDD" id="cd00067">
    <property type="entry name" value="GAL4"/>
    <property type="match status" value="1"/>
</dbReference>
<evidence type="ECO:0000256" key="4">
    <source>
        <dbReference type="ARBA" id="ARBA00023163"/>
    </source>
</evidence>
<organism evidence="8">
    <name type="scientific">Kwoniella dejecticola CBS 10117</name>
    <dbReference type="NCBI Taxonomy" id="1296121"/>
    <lineage>
        <taxon>Eukaryota</taxon>
        <taxon>Fungi</taxon>
        <taxon>Dikarya</taxon>
        <taxon>Basidiomycota</taxon>
        <taxon>Agaricomycotina</taxon>
        <taxon>Tremellomycetes</taxon>
        <taxon>Tremellales</taxon>
        <taxon>Cryptococcaceae</taxon>
        <taxon>Kwoniella</taxon>
    </lineage>
</organism>
<evidence type="ECO:0000313" key="8">
    <source>
        <dbReference type="EMBL" id="OBR88301.1"/>
    </source>
</evidence>
<reference evidence="8" key="1">
    <citation type="submission" date="2013-07" db="EMBL/GenBank/DDBJ databases">
        <title>The Genome Sequence of Cryptococcus dejecticola CBS10117.</title>
        <authorList>
            <consortium name="The Broad Institute Genome Sequencing Platform"/>
            <person name="Cuomo C."/>
            <person name="Litvintseva A."/>
            <person name="Chen Y."/>
            <person name="Heitman J."/>
            <person name="Sun S."/>
            <person name="Springer D."/>
            <person name="Dromer F."/>
            <person name="Young S.K."/>
            <person name="Zeng Q."/>
            <person name="Gargeya S."/>
            <person name="Fitzgerald M."/>
            <person name="Abouelleil A."/>
            <person name="Alvarado L."/>
            <person name="Berlin A.M."/>
            <person name="Chapman S.B."/>
            <person name="Dewar J."/>
            <person name="Goldberg J."/>
            <person name="Griggs A."/>
            <person name="Gujja S."/>
            <person name="Hansen M."/>
            <person name="Howarth C."/>
            <person name="Imamovic A."/>
            <person name="Larimer J."/>
            <person name="McCowan C."/>
            <person name="Murphy C."/>
            <person name="Pearson M."/>
            <person name="Priest M."/>
            <person name="Roberts A."/>
            <person name="Saif S."/>
            <person name="Shea T."/>
            <person name="Sykes S."/>
            <person name="Wortman J."/>
            <person name="Nusbaum C."/>
            <person name="Birren B."/>
        </authorList>
    </citation>
    <scope>NUCLEOTIDE SEQUENCE [LARGE SCALE GENOMIC DNA]</scope>
    <source>
        <strain evidence="8">CBS 10117</strain>
    </source>
</reference>
<dbReference type="Pfam" id="PF00172">
    <property type="entry name" value="Zn_clus"/>
    <property type="match status" value="1"/>
</dbReference>
<keyword evidence="5" id="KW-0539">Nucleus</keyword>
<dbReference type="PANTHER" id="PTHR31668">
    <property type="entry name" value="GLUCOSE TRANSPORT TRANSCRIPTION REGULATOR RGT1-RELATED-RELATED"/>
    <property type="match status" value="1"/>
</dbReference>
<protein>
    <recommendedName>
        <fullName evidence="7">Zn(2)-C6 fungal-type domain-containing protein</fullName>
    </recommendedName>
</protein>
<feature type="domain" description="Zn(2)-C6 fungal-type" evidence="7">
    <location>
        <begin position="46"/>
        <end position="79"/>
    </location>
</feature>
<dbReference type="PANTHER" id="PTHR31668:SF26">
    <property type="entry name" value="GLUCOSE TRANSPORT TRANSCRIPTION REGULATOR RGT1-RELATED"/>
    <property type="match status" value="1"/>
</dbReference>
<dbReference type="InterPro" id="IPR050797">
    <property type="entry name" value="Carb_Metab_Trans_Reg"/>
</dbReference>
<evidence type="ECO:0000256" key="6">
    <source>
        <dbReference type="SAM" id="MobiDB-lite"/>
    </source>
</evidence>
<name>A0A1A6AE03_9TREE</name>
<dbReference type="InterPro" id="IPR036864">
    <property type="entry name" value="Zn2-C6_fun-type_DNA-bd_sf"/>
</dbReference>
<evidence type="ECO:0000259" key="7">
    <source>
        <dbReference type="PROSITE" id="PS50048"/>
    </source>
</evidence>
<dbReference type="InterPro" id="IPR001138">
    <property type="entry name" value="Zn2Cys6_DnaBD"/>
</dbReference>
<dbReference type="GO" id="GO:0000981">
    <property type="term" value="F:DNA-binding transcription factor activity, RNA polymerase II-specific"/>
    <property type="evidence" value="ECO:0007669"/>
    <property type="project" value="InterPro"/>
</dbReference>
<sequence>MDQSSSGPSRLSSTPQSHHAGEGSLSSTDKGKRKADGQPRPKNLQACDRCRTKKTKCEPLETRRDLCQACNSASLTCTFDLPLTASRTKRIRNGHYQSHGAVWSVDHDNPNLRSENAEEDRLRLERSVSEFDHGGPSIIPRARSVLGLTPLRTTSSRREGPTAISYILHSTPTLPISYLTEYDEHNNLTMIMSPPESGNGYMQVTTQNQNPPSADPPSHVIEALNSPSWTEVVNRLVETFLVNVSPFIPIVTRGDMPEITQTLCHVMAAVAAARLNCPKEIFDCLNYIVTQEMYEQDTLSEPNKQNVQTLLVACLVDELALQNGSATPESVSRARLSAAIRLAQDLSMDQADGDEHEAEAGSRIWRCAVILDQWSAHTSNLHPTKRFILTFVYRSAAKTGARPILPYTSLPTNVTLTPPSEKVAFFDHLFSLTLILSRVLAKVYGPNGINKIRSTELQDIRVKLLQWKEELPSSLNFKGSWSNLPSGILHLLHTTATFLLYRPFMRWSFICPPHIDLSLDIPVWLDLNPSTRQALEWAANQDELADLLLFGPYALGLMSLVQYHLYARRREWDGIVILGKFRETTIRWIEGWGEGRMPLQTSQLQVVSLLHACAQKAAKEGLSSYDLTSSRRGLNPTPGVLNRLPETTVHGVTFLRDPTHPKGGVLVATQKAASEIKDLPPDTVIIGGPPRVEPNIVLDSMTNITEPPEGTTSSASAANGNTTYGALGGTAVGFENITNPVNPQGEGRISMSSPDWEAIVSSLNYSLDGTQHGFNDN</sequence>
<dbReference type="GO" id="GO:0003677">
    <property type="term" value="F:DNA binding"/>
    <property type="evidence" value="ECO:0007669"/>
    <property type="project" value="UniProtKB-KW"/>
</dbReference>
<dbReference type="OrthoDB" id="2574141at2759"/>
<evidence type="ECO:0000256" key="5">
    <source>
        <dbReference type="ARBA" id="ARBA00023242"/>
    </source>
</evidence>
<accession>A0A1A6AE03</accession>
<proteinExistence type="predicted"/>
<feature type="region of interest" description="Disordered" evidence="6">
    <location>
        <begin position="1"/>
        <end position="44"/>
    </location>
</feature>
<dbReference type="EMBL" id="KI894027">
    <property type="protein sequence ID" value="OBR88301.1"/>
    <property type="molecule type" value="Genomic_DNA"/>
</dbReference>
<gene>
    <name evidence="8" type="ORF">I303_00112</name>
</gene>
<dbReference type="PROSITE" id="PS50048">
    <property type="entry name" value="ZN2_CY6_FUNGAL_2"/>
    <property type="match status" value="1"/>
</dbReference>
<dbReference type="Gene3D" id="4.10.240.10">
    <property type="entry name" value="Zn(2)-C6 fungal-type DNA-binding domain"/>
    <property type="match status" value="1"/>
</dbReference>
<dbReference type="PROSITE" id="PS00463">
    <property type="entry name" value="ZN2_CY6_FUNGAL_1"/>
    <property type="match status" value="1"/>
</dbReference>
<dbReference type="VEuPathDB" id="FungiDB:I303_00112"/>
<dbReference type="CDD" id="cd12148">
    <property type="entry name" value="fungal_TF_MHR"/>
    <property type="match status" value="1"/>
</dbReference>
<dbReference type="AlphaFoldDB" id="A0A1A6AE03"/>